<evidence type="ECO:0000313" key="1">
    <source>
        <dbReference type="EMBL" id="KAK7425060.1"/>
    </source>
</evidence>
<keyword evidence="2" id="KW-1185">Reference proteome</keyword>
<proteinExistence type="predicted"/>
<dbReference type="Gene3D" id="1.20.120.1020">
    <property type="entry name" value="Prion-inhibition and propagation, HeLo domain"/>
    <property type="match status" value="1"/>
</dbReference>
<protein>
    <submittedName>
        <fullName evidence="1">Uncharacterized protein</fullName>
    </submittedName>
</protein>
<accession>A0ABR1HW02</accession>
<reference evidence="1 2" key="1">
    <citation type="journal article" date="2025" name="Microbiol. Resour. Announc.">
        <title>Draft genome sequences for Neonectria magnoliae and Neonectria punicea, canker pathogens of Liriodendron tulipifera and Acer saccharum in West Virginia.</title>
        <authorList>
            <person name="Petronek H.M."/>
            <person name="Kasson M.T."/>
            <person name="Metheny A.M."/>
            <person name="Stauder C.M."/>
            <person name="Lovett B."/>
            <person name="Lynch S.C."/>
            <person name="Garnas J.R."/>
            <person name="Kasson L.R."/>
            <person name="Stajich J.E."/>
        </authorList>
    </citation>
    <scope>NUCLEOTIDE SEQUENCE [LARGE SCALE GENOMIC DNA]</scope>
    <source>
        <strain evidence="1 2">NRRL 64651</strain>
    </source>
</reference>
<gene>
    <name evidence="1" type="ORF">QQZ08_008336</name>
</gene>
<dbReference type="Proteomes" id="UP001498421">
    <property type="component" value="Unassembled WGS sequence"/>
</dbReference>
<name>A0ABR1HW02_9HYPO</name>
<dbReference type="InterPro" id="IPR038305">
    <property type="entry name" value="HeLo_sf"/>
</dbReference>
<sequence length="50" mass="5324">MALETASCVIGAASLVAGFKGAIDGCVFLSDLYSRFDDASFYATKLEIER</sequence>
<organism evidence="1 2">
    <name type="scientific">Neonectria magnoliae</name>
    <dbReference type="NCBI Taxonomy" id="2732573"/>
    <lineage>
        <taxon>Eukaryota</taxon>
        <taxon>Fungi</taxon>
        <taxon>Dikarya</taxon>
        <taxon>Ascomycota</taxon>
        <taxon>Pezizomycotina</taxon>
        <taxon>Sordariomycetes</taxon>
        <taxon>Hypocreomycetidae</taxon>
        <taxon>Hypocreales</taxon>
        <taxon>Nectriaceae</taxon>
        <taxon>Neonectria</taxon>
    </lineage>
</organism>
<comment type="caution">
    <text evidence="1">The sequence shown here is derived from an EMBL/GenBank/DDBJ whole genome shotgun (WGS) entry which is preliminary data.</text>
</comment>
<dbReference type="EMBL" id="JAZAVK010000086">
    <property type="protein sequence ID" value="KAK7425060.1"/>
    <property type="molecule type" value="Genomic_DNA"/>
</dbReference>
<evidence type="ECO:0000313" key="2">
    <source>
        <dbReference type="Proteomes" id="UP001498421"/>
    </source>
</evidence>